<dbReference type="EMBL" id="FIZX01000002">
    <property type="protein sequence ID" value="CZF80680.1"/>
    <property type="molecule type" value="Genomic_DNA"/>
</dbReference>
<evidence type="ECO:0000313" key="3">
    <source>
        <dbReference type="Proteomes" id="UP000071641"/>
    </source>
</evidence>
<dbReference type="Pfam" id="PF09346">
    <property type="entry name" value="SMI1_KNR4"/>
    <property type="match status" value="1"/>
</dbReference>
<dbReference type="InterPro" id="IPR037883">
    <property type="entry name" value="Knr4/Smi1-like_sf"/>
</dbReference>
<name>A0A128F2M8_9GAMM</name>
<evidence type="ECO:0000313" key="2">
    <source>
        <dbReference type="EMBL" id="CZF80680.1"/>
    </source>
</evidence>
<feature type="domain" description="Knr4/Smi1-like" evidence="1">
    <location>
        <begin position="30"/>
        <end position="178"/>
    </location>
</feature>
<dbReference type="SUPFAM" id="SSF160631">
    <property type="entry name" value="SMI1/KNR4-like"/>
    <property type="match status" value="1"/>
</dbReference>
<protein>
    <submittedName>
        <fullName evidence="2">SMI1 / KNR4 family protein</fullName>
    </submittedName>
</protein>
<dbReference type="OrthoDB" id="5917110at2"/>
<reference evidence="3" key="1">
    <citation type="submission" date="2016-02" db="EMBL/GenBank/DDBJ databases">
        <authorList>
            <person name="Rodrigo-Torres Lidia"/>
            <person name="Arahal R.David."/>
        </authorList>
    </citation>
    <scope>NUCLEOTIDE SEQUENCE [LARGE SCALE GENOMIC DNA]</scope>
    <source>
        <strain evidence="3">CECT 9029</strain>
    </source>
</reference>
<keyword evidence="3" id="KW-1185">Reference proteome</keyword>
<dbReference type="Proteomes" id="UP000071641">
    <property type="component" value="Unassembled WGS sequence"/>
</dbReference>
<dbReference type="Gene3D" id="3.40.1580.10">
    <property type="entry name" value="SMI1/KNR4-like"/>
    <property type="match status" value="1"/>
</dbReference>
<accession>A0A128F2M8</accession>
<dbReference type="STRING" id="1796497.GCE9029_02137"/>
<gene>
    <name evidence="2" type="ORF">GCE9029_02137</name>
</gene>
<dbReference type="RefSeq" id="WP_062663247.1">
    <property type="nucleotide sequence ID" value="NZ_FIZX01000002.1"/>
</dbReference>
<dbReference type="AlphaFoldDB" id="A0A128F2M8"/>
<proteinExistence type="predicted"/>
<dbReference type="InterPro" id="IPR018958">
    <property type="entry name" value="Knr4/Smi1-like_dom"/>
</dbReference>
<organism evidence="2 3">
    <name type="scientific">Grimontia celer</name>
    <dbReference type="NCBI Taxonomy" id="1796497"/>
    <lineage>
        <taxon>Bacteria</taxon>
        <taxon>Pseudomonadati</taxon>
        <taxon>Pseudomonadota</taxon>
        <taxon>Gammaproteobacteria</taxon>
        <taxon>Vibrionales</taxon>
        <taxon>Vibrionaceae</taxon>
        <taxon>Grimontia</taxon>
    </lineage>
</organism>
<evidence type="ECO:0000259" key="1">
    <source>
        <dbReference type="Pfam" id="PF09346"/>
    </source>
</evidence>
<sequence>MEKSRKNKMIEFWMNEVSTLDNDVDEKLSTKDDVESFEARHEVALPSSFVDFVVNCGACSFNELDWHCSIINIDLGERAAKEVLLHNYIRNIRQIDDALEQLNQELPDFWETGGALIPPKMIPIGDSLWKENGFLLMDLSENHYGSLWHWRFIQEAWGDEENSMLLKVSDSFDIWLDELKSWDEADLIVSQEDGKENES</sequence>